<keyword evidence="1" id="KW-1133">Transmembrane helix</keyword>
<protein>
    <submittedName>
        <fullName evidence="2">Uncharacterized protein</fullName>
    </submittedName>
</protein>
<sequence length="169" mass="17960">MDRKSTIIIAGILITSIAFILFVALSKTTIDTNESDVENVSTTEWANTPAEFSSTSPISSKIVVTAKHAYRNGAHIIAGEIPLPSPCHILESTGSASADKTHVFVELAASVKTGEMCAQVITPARFKVSVKANKNATISGTLDGKEIVLNLIEAGPDENLDNFDLYIKG</sequence>
<keyword evidence="1" id="KW-0472">Membrane</keyword>
<evidence type="ECO:0000256" key="1">
    <source>
        <dbReference type="SAM" id="Phobius"/>
    </source>
</evidence>
<evidence type="ECO:0000313" key="3">
    <source>
        <dbReference type="Proteomes" id="UP000178106"/>
    </source>
</evidence>
<comment type="caution">
    <text evidence="2">The sequence shown here is derived from an EMBL/GenBank/DDBJ whole genome shotgun (WGS) entry which is preliminary data.</text>
</comment>
<gene>
    <name evidence="2" type="ORF">A2494_04205</name>
</gene>
<dbReference type="AlphaFoldDB" id="A0A1G2DUQ1"/>
<dbReference type="EMBL" id="MHLU01000137">
    <property type="protein sequence ID" value="OGZ17394.1"/>
    <property type="molecule type" value="Genomic_DNA"/>
</dbReference>
<proteinExistence type="predicted"/>
<dbReference type="Proteomes" id="UP000178106">
    <property type="component" value="Unassembled WGS sequence"/>
</dbReference>
<accession>A0A1G2DUQ1</accession>
<organism evidence="2 3">
    <name type="scientific">Candidatus Lloydbacteria bacterium RIFOXYC12_FULL_46_25</name>
    <dbReference type="NCBI Taxonomy" id="1798670"/>
    <lineage>
        <taxon>Bacteria</taxon>
        <taxon>Candidatus Lloydiibacteriota</taxon>
    </lineage>
</organism>
<feature type="transmembrane region" description="Helical" evidence="1">
    <location>
        <begin position="7"/>
        <end position="25"/>
    </location>
</feature>
<reference evidence="2 3" key="1">
    <citation type="journal article" date="2016" name="Nat. Commun.">
        <title>Thousands of microbial genomes shed light on interconnected biogeochemical processes in an aquifer system.</title>
        <authorList>
            <person name="Anantharaman K."/>
            <person name="Brown C.T."/>
            <person name="Hug L.A."/>
            <person name="Sharon I."/>
            <person name="Castelle C.J."/>
            <person name="Probst A.J."/>
            <person name="Thomas B.C."/>
            <person name="Singh A."/>
            <person name="Wilkins M.J."/>
            <person name="Karaoz U."/>
            <person name="Brodie E.L."/>
            <person name="Williams K.H."/>
            <person name="Hubbard S.S."/>
            <person name="Banfield J.F."/>
        </authorList>
    </citation>
    <scope>NUCLEOTIDE SEQUENCE [LARGE SCALE GENOMIC DNA]</scope>
</reference>
<name>A0A1G2DUQ1_9BACT</name>
<evidence type="ECO:0000313" key="2">
    <source>
        <dbReference type="EMBL" id="OGZ17394.1"/>
    </source>
</evidence>
<keyword evidence="1" id="KW-0812">Transmembrane</keyword>